<gene>
    <name evidence="6" type="ORF">CRENPOLYSF1_1220004</name>
</gene>
<proteinExistence type="predicted"/>
<evidence type="ECO:0000256" key="3">
    <source>
        <dbReference type="ARBA" id="ARBA00022801"/>
    </source>
</evidence>
<dbReference type="Proteomes" id="UP000195667">
    <property type="component" value="Unassembled WGS sequence"/>
</dbReference>
<keyword evidence="7" id="KW-1185">Reference proteome</keyword>
<dbReference type="GO" id="GO:0030288">
    <property type="term" value="C:outer membrane-bounded periplasmic space"/>
    <property type="evidence" value="ECO:0007669"/>
    <property type="project" value="TreeGrafter"/>
</dbReference>
<evidence type="ECO:0000259" key="5">
    <source>
        <dbReference type="SMART" id="SM00646"/>
    </source>
</evidence>
<dbReference type="PANTHER" id="PTHR30404">
    <property type="entry name" value="N-ACETYLMURAMOYL-L-ALANINE AMIDASE"/>
    <property type="match status" value="1"/>
</dbReference>
<dbReference type="Pfam" id="PF01520">
    <property type="entry name" value="Amidase_3"/>
    <property type="match status" value="1"/>
</dbReference>
<feature type="signal peptide" evidence="4">
    <location>
        <begin position="1"/>
        <end position="22"/>
    </location>
</feature>
<protein>
    <recommendedName>
        <fullName evidence="2">N-acetylmuramoyl-L-alanine amidase</fullName>
        <ecNumber evidence="2">3.5.1.28</ecNumber>
    </recommendedName>
</protein>
<reference evidence="7" key="1">
    <citation type="submission" date="2017-02" db="EMBL/GenBank/DDBJ databases">
        <authorList>
            <person name="Daims H."/>
        </authorList>
    </citation>
    <scope>NUCLEOTIDE SEQUENCE [LARGE SCALE GENOMIC DNA]</scope>
</reference>
<feature type="domain" description="MurNAc-LAA" evidence="5">
    <location>
        <begin position="132"/>
        <end position="236"/>
    </location>
</feature>
<dbReference type="OrthoDB" id="8525541at2"/>
<evidence type="ECO:0000313" key="7">
    <source>
        <dbReference type="Proteomes" id="UP000195667"/>
    </source>
</evidence>
<dbReference type="InterPro" id="IPR002508">
    <property type="entry name" value="MurNAc-LAA_cat"/>
</dbReference>
<dbReference type="CDD" id="cd02696">
    <property type="entry name" value="MurNAc-LAA"/>
    <property type="match status" value="1"/>
</dbReference>
<evidence type="ECO:0000256" key="1">
    <source>
        <dbReference type="ARBA" id="ARBA00001561"/>
    </source>
</evidence>
<keyword evidence="4" id="KW-0732">Signal</keyword>
<dbReference type="PANTHER" id="PTHR30404:SF0">
    <property type="entry name" value="N-ACETYLMURAMOYL-L-ALANINE AMIDASE AMIC"/>
    <property type="match status" value="1"/>
</dbReference>
<organism evidence="6 7">
    <name type="scientific">Crenothrix polyspora</name>
    <dbReference type="NCBI Taxonomy" id="360316"/>
    <lineage>
        <taxon>Bacteria</taxon>
        <taxon>Pseudomonadati</taxon>
        <taxon>Pseudomonadota</taxon>
        <taxon>Gammaproteobacteria</taxon>
        <taxon>Methylococcales</taxon>
        <taxon>Crenotrichaceae</taxon>
        <taxon>Crenothrix</taxon>
    </lineage>
</organism>
<accession>A0A1R4H0P5</accession>
<feature type="chain" id="PRO_5012910123" description="N-acetylmuramoyl-L-alanine amidase" evidence="4">
    <location>
        <begin position="23"/>
        <end position="244"/>
    </location>
</feature>
<dbReference type="Gene3D" id="3.40.630.40">
    <property type="entry name" value="Zn-dependent exopeptidases"/>
    <property type="match status" value="1"/>
</dbReference>
<evidence type="ECO:0000256" key="2">
    <source>
        <dbReference type="ARBA" id="ARBA00011901"/>
    </source>
</evidence>
<keyword evidence="3 6" id="KW-0378">Hydrolase</keyword>
<comment type="catalytic activity">
    <reaction evidence="1">
        <text>Hydrolyzes the link between N-acetylmuramoyl residues and L-amino acid residues in certain cell-wall glycopeptides.</text>
        <dbReference type="EC" id="3.5.1.28"/>
    </reaction>
</comment>
<evidence type="ECO:0000256" key="4">
    <source>
        <dbReference type="SAM" id="SignalP"/>
    </source>
</evidence>
<dbReference type="RefSeq" id="WP_087142272.1">
    <property type="nucleotide sequence ID" value="NZ_FUKI01000027.1"/>
</dbReference>
<dbReference type="InterPro" id="IPR050695">
    <property type="entry name" value="N-acetylmuramoyl_amidase_3"/>
</dbReference>
<evidence type="ECO:0000313" key="6">
    <source>
        <dbReference type="EMBL" id="SJM89794.1"/>
    </source>
</evidence>
<dbReference type="SMART" id="SM00646">
    <property type="entry name" value="Ami_3"/>
    <property type="match status" value="1"/>
</dbReference>
<dbReference type="SUPFAM" id="SSF53187">
    <property type="entry name" value="Zn-dependent exopeptidases"/>
    <property type="match status" value="1"/>
</dbReference>
<dbReference type="GO" id="GO:0008745">
    <property type="term" value="F:N-acetylmuramoyl-L-alanine amidase activity"/>
    <property type="evidence" value="ECO:0007669"/>
    <property type="project" value="UniProtKB-EC"/>
</dbReference>
<name>A0A1R4H0P5_9GAMM</name>
<dbReference type="EMBL" id="FUKI01000027">
    <property type="protein sequence ID" value="SJM89794.1"/>
    <property type="molecule type" value="Genomic_DNA"/>
</dbReference>
<dbReference type="EC" id="3.5.1.28" evidence="2"/>
<dbReference type="GO" id="GO:0009253">
    <property type="term" value="P:peptidoglycan catabolic process"/>
    <property type="evidence" value="ECO:0007669"/>
    <property type="project" value="InterPro"/>
</dbReference>
<sequence>MAHLRKICLVIALPLAISQVAARNNVPLIALDVGHSRLHSGAISARGQPEFKFNVGLARVIDDFLHAQNVHTVQIGTDGNSVSLSERTLTAKKTGATFFLAIHHDSVQPRYLKPWQWQGVVQQYTDSFSGFSLFVSQKNPQRAVSLHCASAIGAALKQHGFHAATHHAEHIEGEGKKWADQNNGVYYYDNLVVLKTAVMPAVLLEAGVIVNRDEEQAIQTQPVRTAIAEAVKQGLQTCGVINSL</sequence>
<dbReference type="AlphaFoldDB" id="A0A1R4H0P5"/>